<organism evidence="2">
    <name type="scientific">bioreactor metagenome</name>
    <dbReference type="NCBI Taxonomy" id="1076179"/>
    <lineage>
        <taxon>unclassified sequences</taxon>
        <taxon>metagenomes</taxon>
        <taxon>ecological metagenomes</taxon>
    </lineage>
</organism>
<keyword evidence="1" id="KW-0812">Transmembrane</keyword>
<evidence type="ECO:0000256" key="1">
    <source>
        <dbReference type="SAM" id="Phobius"/>
    </source>
</evidence>
<dbReference type="AlphaFoldDB" id="A0A645BS83"/>
<sequence length="72" mass="7877">MLTAIFLKSLLPAAGAISITNALFPFMVFDTGVFSVYPVLYMLNNANGLMEAISSFDGLLMFTSFMSFINTH</sequence>
<accession>A0A645BS83</accession>
<protein>
    <submittedName>
        <fullName evidence="2">Uncharacterized protein</fullName>
    </submittedName>
</protein>
<name>A0A645BS83_9ZZZZ</name>
<gene>
    <name evidence="2" type="ORF">SDC9_112990</name>
</gene>
<keyword evidence="1" id="KW-0472">Membrane</keyword>
<comment type="caution">
    <text evidence="2">The sequence shown here is derived from an EMBL/GenBank/DDBJ whole genome shotgun (WGS) entry which is preliminary data.</text>
</comment>
<feature type="transmembrane region" description="Helical" evidence="1">
    <location>
        <begin position="50"/>
        <end position="69"/>
    </location>
</feature>
<evidence type="ECO:0000313" key="2">
    <source>
        <dbReference type="EMBL" id="MPM66083.1"/>
    </source>
</evidence>
<dbReference type="EMBL" id="VSSQ01020880">
    <property type="protein sequence ID" value="MPM66083.1"/>
    <property type="molecule type" value="Genomic_DNA"/>
</dbReference>
<reference evidence="2" key="1">
    <citation type="submission" date="2019-08" db="EMBL/GenBank/DDBJ databases">
        <authorList>
            <person name="Kucharzyk K."/>
            <person name="Murdoch R.W."/>
            <person name="Higgins S."/>
            <person name="Loffler F."/>
        </authorList>
    </citation>
    <scope>NUCLEOTIDE SEQUENCE</scope>
</reference>
<keyword evidence="1" id="KW-1133">Transmembrane helix</keyword>
<proteinExistence type="predicted"/>